<evidence type="ECO:0000313" key="12">
    <source>
        <dbReference type="Ensembl" id="ENSCCAP00000034214.1"/>
    </source>
</evidence>
<keyword evidence="3" id="KW-0217">Developmental protein</keyword>
<dbReference type="GO" id="GO:0003723">
    <property type="term" value="F:RNA binding"/>
    <property type="evidence" value="ECO:0007669"/>
    <property type="project" value="TreeGrafter"/>
</dbReference>
<dbReference type="GO" id="GO:0003682">
    <property type="term" value="F:chromatin binding"/>
    <property type="evidence" value="ECO:0007669"/>
    <property type="project" value="TreeGrafter"/>
</dbReference>
<evidence type="ECO:0000313" key="13">
    <source>
        <dbReference type="Proteomes" id="UP000233040"/>
    </source>
</evidence>
<dbReference type="InterPro" id="IPR024057">
    <property type="entry name" value="Nucleoplasmin_core_dom"/>
</dbReference>
<evidence type="ECO:0000256" key="8">
    <source>
        <dbReference type="ARBA" id="ARBA00057534"/>
    </source>
</evidence>
<dbReference type="GO" id="GO:0005654">
    <property type="term" value="C:nucleoplasm"/>
    <property type="evidence" value="ECO:0007669"/>
    <property type="project" value="TreeGrafter"/>
</dbReference>
<dbReference type="SUPFAM" id="SSF69203">
    <property type="entry name" value="Nucleoplasmin-like core domain"/>
    <property type="match status" value="1"/>
</dbReference>
<feature type="domain" description="Nucleoplasmin core" evidence="11">
    <location>
        <begin position="18"/>
        <end position="121"/>
    </location>
</feature>
<evidence type="ECO:0000256" key="5">
    <source>
        <dbReference type="ARBA" id="ARBA00023186"/>
    </source>
</evidence>
<evidence type="ECO:0000256" key="10">
    <source>
        <dbReference type="ARBA" id="ARBA00074907"/>
    </source>
</evidence>
<protein>
    <recommendedName>
        <fullName evidence="10">Nucleoplasmin-2</fullName>
    </recommendedName>
</protein>
<dbReference type="Gene3D" id="2.60.120.340">
    <property type="entry name" value="Nucleoplasmin core domain"/>
    <property type="match status" value="1"/>
</dbReference>
<dbReference type="AlphaFoldDB" id="A0A2K5S1E1"/>
<comment type="function">
    <text evidence="8">Core histones chaperone involved in chromatin reprogramming, specially during fertilization and early embryonic development. Probably involved in sperm DNA decondensation during fertilization.</text>
</comment>
<name>A0A2K5S1E1_CEBIM</name>
<dbReference type="GeneTree" id="ENSGT00940000161418"/>
<evidence type="ECO:0000256" key="2">
    <source>
        <dbReference type="ARBA" id="ARBA00010744"/>
    </source>
</evidence>
<reference evidence="12" key="2">
    <citation type="submission" date="2025-09" db="UniProtKB">
        <authorList>
            <consortium name="Ensembl"/>
        </authorList>
    </citation>
    <scope>IDENTIFICATION</scope>
</reference>
<evidence type="ECO:0000259" key="11">
    <source>
        <dbReference type="Pfam" id="PF03066"/>
    </source>
</evidence>
<dbReference type="Ensembl" id="ENSCCAT00000051986.1">
    <property type="protein sequence ID" value="ENSCCAP00000034214.1"/>
    <property type="gene ID" value="ENSCCAG00000035076.1"/>
</dbReference>
<dbReference type="PANTHER" id="PTHR22747:SF14">
    <property type="entry name" value="NUCLEOPLASMIN-2"/>
    <property type="match status" value="1"/>
</dbReference>
<comment type="subunit">
    <text evidence="9">Homopentamer, when bound to H2A-H2B dimers only. Homodecamer of two stacked pentamers, when bound to H2A-H2B dimers and H3-H4 tetramers simultaneously.</text>
</comment>
<keyword evidence="5" id="KW-0143">Chaperone</keyword>
<evidence type="ECO:0000256" key="4">
    <source>
        <dbReference type="ARBA" id="ARBA00022853"/>
    </source>
</evidence>
<evidence type="ECO:0000256" key="3">
    <source>
        <dbReference type="ARBA" id="ARBA00022473"/>
    </source>
</evidence>
<evidence type="ECO:0000256" key="1">
    <source>
        <dbReference type="ARBA" id="ARBA00004123"/>
    </source>
</evidence>
<dbReference type="Pfam" id="PF03066">
    <property type="entry name" value="Nucleoplasmin"/>
    <property type="match status" value="1"/>
</dbReference>
<dbReference type="PANTHER" id="PTHR22747">
    <property type="entry name" value="NUCLEOPLASMIN"/>
    <property type="match status" value="1"/>
</dbReference>
<dbReference type="GO" id="GO:0007338">
    <property type="term" value="P:single fertilization"/>
    <property type="evidence" value="ECO:0007669"/>
    <property type="project" value="UniProtKB-KW"/>
</dbReference>
<dbReference type="GO" id="GO:0006338">
    <property type="term" value="P:chromatin remodeling"/>
    <property type="evidence" value="ECO:0007669"/>
    <property type="project" value="TreeGrafter"/>
</dbReference>
<organism evidence="12 13">
    <name type="scientific">Cebus imitator</name>
    <name type="common">Panamanian white-faced capuchin</name>
    <name type="synonym">Cebus capucinus imitator</name>
    <dbReference type="NCBI Taxonomy" id="2715852"/>
    <lineage>
        <taxon>Eukaryota</taxon>
        <taxon>Metazoa</taxon>
        <taxon>Chordata</taxon>
        <taxon>Craniata</taxon>
        <taxon>Vertebrata</taxon>
        <taxon>Euteleostomi</taxon>
        <taxon>Mammalia</taxon>
        <taxon>Eutheria</taxon>
        <taxon>Euarchontoglires</taxon>
        <taxon>Primates</taxon>
        <taxon>Haplorrhini</taxon>
        <taxon>Platyrrhini</taxon>
        <taxon>Cebidae</taxon>
        <taxon>Cebinae</taxon>
        <taxon>Cebus</taxon>
    </lineage>
</organism>
<comment type="similarity">
    <text evidence="2">Belongs to the nucleoplasmin family.</text>
</comment>
<sequence>MNLSSTSSTEEKAVKTVLWGCELSQERRTWTFRPQPEGKQGCRLLLHTICLGEKTKEEMHRVEILPPGNREDKKTQPVTIASLQASVLPMVTMVGVQLSPPVTFQLRAGSGPVFLSGQECYEKKAGKRTRGSKTQH</sequence>
<accession>A0A2K5S1E1</accession>
<keyword evidence="13" id="KW-1185">Reference proteome</keyword>
<proteinExistence type="inferred from homology"/>
<dbReference type="FunFam" id="2.60.120.340:FF:000003">
    <property type="entry name" value="Nucleoplasmin 2"/>
    <property type="match status" value="1"/>
</dbReference>
<keyword evidence="4" id="KW-0156">Chromatin regulator</keyword>
<comment type="subcellular location">
    <subcellularLocation>
        <location evidence="1">Nucleus</location>
    </subcellularLocation>
</comment>
<gene>
    <name evidence="12" type="primary">NPM2</name>
</gene>
<dbReference type="GO" id="GO:0045740">
    <property type="term" value="P:positive regulation of DNA replication"/>
    <property type="evidence" value="ECO:0007669"/>
    <property type="project" value="TreeGrafter"/>
</dbReference>
<evidence type="ECO:0000256" key="7">
    <source>
        <dbReference type="ARBA" id="ARBA00023279"/>
    </source>
</evidence>
<dbReference type="GO" id="GO:0042393">
    <property type="term" value="F:histone binding"/>
    <property type="evidence" value="ECO:0007669"/>
    <property type="project" value="TreeGrafter"/>
</dbReference>
<keyword evidence="7" id="KW-0278">Fertilization</keyword>
<reference evidence="12" key="1">
    <citation type="submission" date="2025-08" db="UniProtKB">
        <authorList>
            <consortium name="Ensembl"/>
        </authorList>
    </citation>
    <scope>IDENTIFICATION</scope>
</reference>
<evidence type="ECO:0000256" key="6">
    <source>
        <dbReference type="ARBA" id="ARBA00023242"/>
    </source>
</evidence>
<dbReference type="InterPro" id="IPR036824">
    <property type="entry name" value="Nucleoplasmin_core_dom_sf"/>
</dbReference>
<dbReference type="Proteomes" id="UP000233040">
    <property type="component" value="Unassembled WGS sequence"/>
</dbReference>
<dbReference type="GO" id="GO:0005730">
    <property type="term" value="C:nucleolus"/>
    <property type="evidence" value="ECO:0007669"/>
    <property type="project" value="TreeGrafter"/>
</dbReference>
<evidence type="ECO:0000256" key="9">
    <source>
        <dbReference type="ARBA" id="ARBA00064984"/>
    </source>
</evidence>
<dbReference type="GO" id="GO:0005737">
    <property type="term" value="C:cytoplasm"/>
    <property type="evidence" value="ECO:0007669"/>
    <property type="project" value="TreeGrafter"/>
</dbReference>
<keyword evidence="6" id="KW-0539">Nucleus</keyword>
<dbReference type="InterPro" id="IPR004301">
    <property type="entry name" value="Nucleoplasmin"/>
</dbReference>